<comment type="caution">
    <text evidence="1">The sequence shown here is derived from an EMBL/GenBank/DDBJ whole genome shotgun (WGS) entry which is preliminary data.</text>
</comment>
<name>A0NLP5_ROSAI</name>
<evidence type="ECO:0008006" key="3">
    <source>
        <dbReference type="Google" id="ProtNLM"/>
    </source>
</evidence>
<dbReference type="EMBL" id="AAUW01000001">
    <property type="protein sequence ID" value="EAV45990.1"/>
    <property type="molecule type" value="Genomic_DNA"/>
</dbReference>
<reference evidence="1 2" key="1">
    <citation type="submission" date="2006-05" db="EMBL/GenBank/DDBJ databases">
        <authorList>
            <person name="King G."/>
            <person name="Ferriera S."/>
            <person name="Johnson J."/>
            <person name="Kravitz S."/>
            <person name="Beeson K."/>
            <person name="Sutton G."/>
            <person name="Rogers Y.-H."/>
            <person name="Friedman R."/>
            <person name="Frazier M."/>
            <person name="Venter J.C."/>
        </authorList>
    </citation>
    <scope>NUCLEOTIDE SEQUENCE [LARGE SCALE GENOMIC DNA]</scope>
    <source>
        <strain evidence="2">ATCC 25650 / DSM 13394 / JCM 20685 / NBRC 16684 / NCIMB 2208 / IAM 12614 / B1</strain>
    </source>
</reference>
<gene>
    <name evidence="1" type="ORF">SIAM614_09188</name>
</gene>
<organism evidence="1 2">
    <name type="scientific">Roseibium aggregatum (strain ATCC 25650 / DSM 13394 / JCM 20685 / NBRC 16684 / NCIMB 2208 / IAM 12614 / B1)</name>
    <name type="common">Stappia aggregata</name>
    <dbReference type="NCBI Taxonomy" id="384765"/>
    <lineage>
        <taxon>Bacteria</taxon>
        <taxon>Pseudomonadati</taxon>
        <taxon>Pseudomonadota</taxon>
        <taxon>Alphaproteobacteria</taxon>
        <taxon>Hyphomicrobiales</taxon>
        <taxon>Stappiaceae</taxon>
        <taxon>Roseibium</taxon>
    </lineage>
</organism>
<protein>
    <recommendedName>
        <fullName evidence="3">DUF1194 domain-containing protein</fullName>
    </recommendedName>
</protein>
<dbReference type="InterPro" id="IPR036465">
    <property type="entry name" value="vWFA_dom_sf"/>
</dbReference>
<dbReference type="AlphaFoldDB" id="A0NLP5"/>
<dbReference type="Proteomes" id="UP000004848">
    <property type="component" value="Unassembled WGS sequence"/>
</dbReference>
<dbReference type="Gene3D" id="3.40.50.410">
    <property type="entry name" value="von Willebrand factor, type A domain"/>
    <property type="match status" value="1"/>
</dbReference>
<accession>A0NLP5</accession>
<evidence type="ECO:0000313" key="1">
    <source>
        <dbReference type="EMBL" id="EAV45990.1"/>
    </source>
</evidence>
<evidence type="ECO:0000313" key="2">
    <source>
        <dbReference type="Proteomes" id="UP000004848"/>
    </source>
</evidence>
<sequence>MLTPAPALACSLSLVLAMDGSASVDAREHTLQLNGLADALTDPEVVQAIEAVGGIWVTSFEWSGRYQQLLQLGWSHLNDAQSAAKAAEILRRAPRGYTEFPTALGYALGHASTLMRKAPVPCGRKVVDVAGDGINNDGFGPDSAYRAFDFKEITVNGLVISGADQTPVRYYRTHVIKGPGAFVEVAASYDDYAEAMKRKLLREIFGSGYASLR</sequence>
<dbReference type="SUPFAM" id="SSF53300">
    <property type="entry name" value="vWA-like"/>
    <property type="match status" value="1"/>
</dbReference>
<dbReference type="eggNOG" id="COG2304">
    <property type="taxonomic scope" value="Bacteria"/>
</dbReference>
<dbReference type="InterPro" id="IPR010607">
    <property type="entry name" value="DUF1194"/>
</dbReference>
<dbReference type="Pfam" id="PF06707">
    <property type="entry name" value="DUF1194"/>
    <property type="match status" value="1"/>
</dbReference>
<proteinExistence type="predicted"/>